<feature type="chain" id="PRO_5019475183" description="GP-PDE domain-containing protein" evidence="1">
    <location>
        <begin position="24"/>
        <end position="103"/>
    </location>
</feature>
<accession>A0A439D464</accession>
<evidence type="ECO:0000256" key="1">
    <source>
        <dbReference type="SAM" id="SignalP"/>
    </source>
</evidence>
<comment type="caution">
    <text evidence="2">The sequence shown here is derived from an EMBL/GenBank/DDBJ whole genome shotgun (WGS) entry which is preliminary data.</text>
</comment>
<keyword evidence="1" id="KW-0732">Signal</keyword>
<dbReference type="EMBL" id="RYZI01000164">
    <property type="protein sequence ID" value="RWA09199.1"/>
    <property type="molecule type" value="Genomic_DNA"/>
</dbReference>
<dbReference type="GO" id="GO:0006629">
    <property type="term" value="P:lipid metabolic process"/>
    <property type="evidence" value="ECO:0007669"/>
    <property type="project" value="InterPro"/>
</dbReference>
<feature type="non-terminal residue" evidence="2">
    <location>
        <position position="103"/>
    </location>
</feature>
<reference evidence="2 3" key="1">
    <citation type="submission" date="2018-12" db="EMBL/GenBank/DDBJ databases">
        <title>Draft genome sequence of Xylaria grammica IHI A82.</title>
        <authorList>
            <person name="Buettner E."/>
            <person name="Kellner H."/>
        </authorList>
    </citation>
    <scope>NUCLEOTIDE SEQUENCE [LARGE SCALE GENOMIC DNA]</scope>
    <source>
        <strain evidence="2 3">IHI A82</strain>
    </source>
</reference>
<dbReference type="InterPro" id="IPR017946">
    <property type="entry name" value="PLC-like_Pdiesterase_TIM-brl"/>
</dbReference>
<dbReference type="STRING" id="363999.A0A439D464"/>
<dbReference type="GO" id="GO:0008081">
    <property type="term" value="F:phosphoric diester hydrolase activity"/>
    <property type="evidence" value="ECO:0007669"/>
    <property type="project" value="InterPro"/>
</dbReference>
<name>A0A439D464_9PEZI</name>
<protein>
    <recommendedName>
        <fullName evidence="4">GP-PDE domain-containing protein</fullName>
    </recommendedName>
</protein>
<sequence>MHITVSSLVAGILAAATAAGVSAIPTKGRSQVRRNIELGPRPEYLVNDMDEGWLKDRLSSCLDEEAVTTPFSIGHRGGACLQFPEETLESHTAGIRMGAGIAE</sequence>
<dbReference type="Proteomes" id="UP000286045">
    <property type="component" value="Unassembled WGS sequence"/>
</dbReference>
<organism evidence="2 3">
    <name type="scientific">Xylaria grammica</name>
    <dbReference type="NCBI Taxonomy" id="363999"/>
    <lineage>
        <taxon>Eukaryota</taxon>
        <taxon>Fungi</taxon>
        <taxon>Dikarya</taxon>
        <taxon>Ascomycota</taxon>
        <taxon>Pezizomycotina</taxon>
        <taxon>Sordariomycetes</taxon>
        <taxon>Xylariomycetidae</taxon>
        <taxon>Xylariales</taxon>
        <taxon>Xylariaceae</taxon>
        <taxon>Xylaria</taxon>
    </lineage>
</organism>
<dbReference type="SUPFAM" id="SSF51695">
    <property type="entry name" value="PLC-like phosphodiesterases"/>
    <property type="match status" value="1"/>
</dbReference>
<gene>
    <name evidence="2" type="ORF">EKO27_g5895</name>
</gene>
<feature type="signal peptide" evidence="1">
    <location>
        <begin position="1"/>
        <end position="23"/>
    </location>
</feature>
<evidence type="ECO:0000313" key="3">
    <source>
        <dbReference type="Proteomes" id="UP000286045"/>
    </source>
</evidence>
<proteinExistence type="predicted"/>
<keyword evidence="3" id="KW-1185">Reference proteome</keyword>
<dbReference type="AlphaFoldDB" id="A0A439D464"/>
<evidence type="ECO:0008006" key="4">
    <source>
        <dbReference type="Google" id="ProtNLM"/>
    </source>
</evidence>
<evidence type="ECO:0000313" key="2">
    <source>
        <dbReference type="EMBL" id="RWA09199.1"/>
    </source>
</evidence>